<reference evidence="1" key="1">
    <citation type="submission" date="2020-06" db="EMBL/GenBank/DDBJ databases">
        <authorList>
            <person name="Li T."/>
            <person name="Hu X."/>
            <person name="Zhang T."/>
            <person name="Song X."/>
            <person name="Zhang H."/>
            <person name="Dai N."/>
            <person name="Sheng W."/>
            <person name="Hou X."/>
            <person name="Wei L."/>
        </authorList>
    </citation>
    <scope>NUCLEOTIDE SEQUENCE</scope>
    <source>
        <strain evidence="1">G02</strain>
        <tissue evidence="1">Leaf</tissue>
    </source>
</reference>
<sequence>MLAKQLWRIISQPSSLLSRVLKQKYFPMSDVLSAPIGHGCSFTWRSILAARSVILLGSRWQLGDGTLARIWLDRWIPRPISFRVITAPNQLPLDATVNALFVQGGEDWNENLVKGIFLPEDVESILGIPISCSGPDTLRWHYKKHGRFSIQRLSPHVHHGELDGIIIFGFSKLELYLAN</sequence>
<evidence type="ECO:0000313" key="1">
    <source>
        <dbReference type="EMBL" id="KAL0404651.1"/>
    </source>
</evidence>
<name>A0AAW2TLY4_SESRA</name>
<dbReference type="EMBL" id="JACGWJ010000008">
    <property type="protein sequence ID" value="KAL0404651.1"/>
    <property type="molecule type" value="Genomic_DNA"/>
</dbReference>
<reference evidence="1" key="2">
    <citation type="journal article" date="2024" name="Plant">
        <title>Genomic evolution and insights into agronomic trait innovations of Sesamum species.</title>
        <authorList>
            <person name="Miao H."/>
            <person name="Wang L."/>
            <person name="Qu L."/>
            <person name="Liu H."/>
            <person name="Sun Y."/>
            <person name="Le M."/>
            <person name="Wang Q."/>
            <person name="Wei S."/>
            <person name="Zheng Y."/>
            <person name="Lin W."/>
            <person name="Duan Y."/>
            <person name="Cao H."/>
            <person name="Xiong S."/>
            <person name="Wang X."/>
            <person name="Wei L."/>
            <person name="Li C."/>
            <person name="Ma Q."/>
            <person name="Ju M."/>
            <person name="Zhao R."/>
            <person name="Li G."/>
            <person name="Mu C."/>
            <person name="Tian Q."/>
            <person name="Mei H."/>
            <person name="Zhang T."/>
            <person name="Gao T."/>
            <person name="Zhang H."/>
        </authorList>
    </citation>
    <scope>NUCLEOTIDE SEQUENCE</scope>
    <source>
        <strain evidence="1">G02</strain>
    </source>
</reference>
<gene>
    <name evidence="1" type="ORF">Sradi_2105900</name>
</gene>
<protein>
    <submittedName>
        <fullName evidence="1">Mitochondrial protein</fullName>
    </submittedName>
</protein>
<comment type="caution">
    <text evidence="1">The sequence shown here is derived from an EMBL/GenBank/DDBJ whole genome shotgun (WGS) entry which is preliminary data.</text>
</comment>
<accession>A0AAW2TLY4</accession>
<organism evidence="1">
    <name type="scientific">Sesamum radiatum</name>
    <name type="common">Black benniseed</name>
    <dbReference type="NCBI Taxonomy" id="300843"/>
    <lineage>
        <taxon>Eukaryota</taxon>
        <taxon>Viridiplantae</taxon>
        <taxon>Streptophyta</taxon>
        <taxon>Embryophyta</taxon>
        <taxon>Tracheophyta</taxon>
        <taxon>Spermatophyta</taxon>
        <taxon>Magnoliopsida</taxon>
        <taxon>eudicotyledons</taxon>
        <taxon>Gunneridae</taxon>
        <taxon>Pentapetalae</taxon>
        <taxon>asterids</taxon>
        <taxon>lamiids</taxon>
        <taxon>Lamiales</taxon>
        <taxon>Pedaliaceae</taxon>
        <taxon>Sesamum</taxon>
    </lineage>
</organism>
<dbReference type="AlphaFoldDB" id="A0AAW2TLY4"/>
<proteinExistence type="predicted"/>